<keyword evidence="3" id="KW-1185">Reference proteome</keyword>
<gene>
    <name evidence="2" type="ORF">CMC5_029440</name>
</gene>
<dbReference type="KEGG" id="ccro:CMC5_029440"/>
<proteinExistence type="predicted"/>
<dbReference type="AlphaFoldDB" id="A0A0K1EDY5"/>
<dbReference type="EMBL" id="CP012159">
    <property type="protein sequence ID" value="AKT38798.1"/>
    <property type="molecule type" value="Genomic_DNA"/>
</dbReference>
<name>A0A0K1EDY5_CHOCO</name>
<evidence type="ECO:0000313" key="2">
    <source>
        <dbReference type="EMBL" id="AKT38798.1"/>
    </source>
</evidence>
<feature type="compositionally biased region" description="Basic residues" evidence="1">
    <location>
        <begin position="68"/>
        <end position="79"/>
    </location>
</feature>
<organism evidence="2 3">
    <name type="scientific">Chondromyces crocatus</name>
    <dbReference type="NCBI Taxonomy" id="52"/>
    <lineage>
        <taxon>Bacteria</taxon>
        <taxon>Pseudomonadati</taxon>
        <taxon>Myxococcota</taxon>
        <taxon>Polyangia</taxon>
        <taxon>Polyangiales</taxon>
        <taxon>Polyangiaceae</taxon>
        <taxon>Chondromyces</taxon>
    </lineage>
</organism>
<reference evidence="2 3" key="1">
    <citation type="submission" date="2015-07" db="EMBL/GenBank/DDBJ databases">
        <title>Genome analysis of myxobacterium Chondromyces crocatus Cm c5 reveals a high potential for natural compound synthesis and the genetic basis for the loss of fruiting body formation.</title>
        <authorList>
            <person name="Zaburannyi N."/>
            <person name="Bunk B."/>
            <person name="Maier J."/>
            <person name="Overmann J."/>
            <person name="Mueller R."/>
        </authorList>
    </citation>
    <scope>NUCLEOTIDE SEQUENCE [LARGE SCALE GENOMIC DNA]</scope>
    <source>
        <strain evidence="2 3">Cm c5</strain>
    </source>
</reference>
<dbReference type="STRING" id="52.CMC5_029440"/>
<evidence type="ECO:0000256" key="1">
    <source>
        <dbReference type="SAM" id="MobiDB-lite"/>
    </source>
</evidence>
<evidence type="ECO:0000313" key="3">
    <source>
        <dbReference type="Proteomes" id="UP000067626"/>
    </source>
</evidence>
<accession>A0A0K1EDY5</accession>
<protein>
    <submittedName>
        <fullName evidence="2">Uncharacterized protein</fullName>
    </submittedName>
</protein>
<sequence length="290" mass="31579">MGADCAGGASSAGDRPCLSALCGWSASHATRSPVAQGIPTSTAYERHGRRFASFGRHGRGNSTATKRGTSRRREARRPKRLASRAEILTDPDVRVMVQPLRLHAIGELDYTACAGEPPRASDACRGTSASFQRVLGNLRELPTRVGEPPRASDACRGTSASFQRVSGNLRELPTRVGEPRRASDACQGTSASFRRVSGNLRELPTSASATARWQQEKPIDSSFFERSASGGPRGATGTLAMPWPRQLQQTFTHLVLPIFHLAVLVRLARRLSRIQVRGLRSFPYLRNFTE</sequence>
<dbReference type="Proteomes" id="UP000067626">
    <property type="component" value="Chromosome"/>
</dbReference>
<feature type="region of interest" description="Disordered" evidence="1">
    <location>
        <begin position="51"/>
        <end position="79"/>
    </location>
</feature>